<feature type="domain" description="Phage capsid-like C-terminal" evidence="4">
    <location>
        <begin position="147"/>
        <end position="433"/>
    </location>
</feature>
<evidence type="ECO:0000313" key="6">
    <source>
        <dbReference type="Proteomes" id="UP000092565"/>
    </source>
</evidence>
<sequence length="440" mass="46127">MDINDLRRMLKAAAGKMETTAQAIEDLEAAGNAEASAIEAAQAEFDAAEAEFKGLQTRVQRAEAVEQAKAETATSELNTGGSNPGAGTGAPAPAQAKAAGQEGIEVGFMAHALINAKGDRDKAVERLEQDGHSAISAALSGASESAGGVTLPRPQGQAVIELLRPKVTVRASGARVHDMPAGELRNARQATPSSAAYAGENAAIVESEPTFDKVEEKFRKLTSLVPIGNSLLRHTSASIALMVRDDIIKEMGLKNDLAFLRFDGTGNLPKGLRQWAPVANWATIAVKDAATVEAAIRAIVSKVEDADVGLINPGWIMRASAKNFLASLRWANGFKVFPSIDDNGTLHGAPIRTTSQVPDNLGVGGDETEIYFADFSEIMIGDSQQITLASSTEASYVNQAGDTVSAYQNDLTLMRAIAEHDMAPAHDAAIAGLNGAGWTL</sequence>
<evidence type="ECO:0000313" key="5">
    <source>
        <dbReference type="EMBL" id="ANP35941.1"/>
    </source>
</evidence>
<dbReference type="InterPro" id="IPR024455">
    <property type="entry name" value="Phage_capsid"/>
</dbReference>
<dbReference type="OrthoDB" id="6982310at2"/>
<evidence type="ECO:0000256" key="2">
    <source>
        <dbReference type="SAM" id="Coils"/>
    </source>
</evidence>
<evidence type="ECO:0000259" key="4">
    <source>
        <dbReference type="Pfam" id="PF05065"/>
    </source>
</evidence>
<protein>
    <submittedName>
        <fullName evidence="5">Phage capsid protein</fullName>
    </submittedName>
</protein>
<feature type="coiled-coil region" evidence="2">
    <location>
        <begin position="10"/>
        <end position="65"/>
    </location>
</feature>
<dbReference type="PATRIC" id="fig|60890.4.peg.992"/>
<feature type="compositionally biased region" description="Low complexity" evidence="3">
    <location>
        <begin position="89"/>
        <end position="98"/>
    </location>
</feature>
<evidence type="ECO:0000256" key="1">
    <source>
        <dbReference type="ARBA" id="ARBA00004328"/>
    </source>
</evidence>
<reference evidence="5 6" key="1">
    <citation type="submission" date="2016-04" db="EMBL/GenBank/DDBJ databases">
        <authorList>
            <person name="Evans L.H."/>
            <person name="Alamgir A."/>
            <person name="Owens N."/>
            <person name="Weber N.D."/>
            <person name="Virtaneva K."/>
            <person name="Barbian K."/>
            <person name="Babar A."/>
            <person name="Rosenke K."/>
        </authorList>
    </citation>
    <scope>NUCLEOTIDE SEQUENCE [LARGE SCALE GENOMIC DNA]</scope>
    <source>
        <strain evidence="5 6">JL2886</strain>
    </source>
</reference>
<dbReference type="SUPFAM" id="SSF56563">
    <property type="entry name" value="Major capsid protein gp5"/>
    <property type="match status" value="1"/>
</dbReference>
<feature type="region of interest" description="Disordered" evidence="3">
    <location>
        <begin position="67"/>
        <end position="98"/>
    </location>
</feature>
<dbReference type="Gene3D" id="3.30.2400.10">
    <property type="entry name" value="Major capsid protein gp5"/>
    <property type="match status" value="1"/>
</dbReference>
<dbReference type="EMBL" id="CP015124">
    <property type="protein sequence ID" value="ANP35941.1"/>
    <property type="molecule type" value="Genomic_DNA"/>
</dbReference>
<dbReference type="Proteomes" id="UP000092565">
    <property type="component" value="Chromosome"/>
</dbReference>
<gene>
    <name evidence="5" type="ORF">JL2886_01019</name>
</gene>
<name>A0A1B0ZP98_9RHOB</name>
<keyword evidence="2" id="KW-0175">Coiled coil</keyword>
<proteinExistence type="predicted"/>
<evidence type="ECO:0000256" key="3">
    <source>
        <dbReference type="SAM" id="MobiDB-lite"/>
    </source>
</evidence>
<dbReference type="NCBIfam" id="TIGR01554">
    <property type="entry name" value="major_cap_HK97"/>
    <property type="match status" value="1"/>
</dbReference>
<comment type="subcellular location">
    <subcellularLocation>
        <location evidence="1">Virion</location>
    </subcellularLocation>
</comment>
<dbReference type="RefSeq" id="WP_065270997.1">
    <property type="nucleotide sequence ID" value="NZ_CP015124.1"/>
</dbReference>
<organism evidence="5 6">
    <name type="scientific">Phaeobacter gallaeciensis</name>
    <dbReference type="NCBI Taxonomy" id="60890"/>
    <lineage>
        <taxon>Bacteria</taxon>
        <taxon>Pseudomonadati</taxon>
        <taxon>Pseudomonadota</taxon>
        <taxon>Alphaproteobacteria</taxon>
        <taxon>Rhodobacterales</taxon>
        <taxon>Roseobacteraceae</taxon>
        <taxon>Phaeobacter</taxon>
    </lineage>
</organism>
<keyword evidence="6" id="KW-1185">Reference proteome</keyword>
<accession>A0A1B0ZP98</accession>
<dbReference type="AlphaFoldDB" id="A0A1B0ZP98"/>
<dbReference type="InterPro" id="IPR054612">
    <property type="entry name" value="Phage_capsid-like_C"/>
</dbReference>
<dbReference type="Pfam" id="PF05065">
    <property type="entry name" value="Phage_capsid"/>
    <property type="match status" value="1"/>
</dbReference>